<keyword evidence="3" id="KW-1185">Reference proteome</keyword>
<feature type="domain" description="N-acetyltransferase" evidence="1">
    <location>
        <begin position="6"/>
        <end position="164"/>
    </location>
</feature>
<evidence type="ECO:0000259" key="1">
    <source>
        <dbReference type="PROSITE" id="PS51186"/>
    </source>
</evidence>
<dbReference type="PROSITE" id="PS51186">
    <property type="entry name" value="GNAT"/>
    <property type="match status" value="1"/>
</dbReference>
<dbReference type="Gene3D" id="3.40.630.30">
    <property type="match status" value="1"/>
</dbReference>
<name>A0ABY5DUM8_9ACTN</name>
<organism evidence="2 3">
    <name type="scientific">Paraconexibacter antarcticus</name>
    <dbReference type="NCBI Taxonomy" id="2949664"/>
    <lineage>
        <taxon>Bacteria</taxon>
        <taxon>Bacillati</taxon>
        <taxon>Actinomycetota</taxon>
        <taxon>Thermoleophilia</taxon>
        <taxon>Solirubrobacterales</taxon>
        <taxon>Paraconexibacteraceae</taxon>
        <taxon>Paraconexibacter</taxon>
    </lineage>
</organism>
<dbReference type="EMBL" id="CP098502">
    <property type="protein sequence ID" value="UTI65708.1"/>
    <property type="molecule type" value="Genomic_DNA"/>
</dbReference>
<evidence type="ECO:0000313" key="3">
    <source>
        <dbReference type="Proteomes" id="UP001056035"/>
    </source>
</evidence>
<dbReference type="Pfam" id="PF00583">
    <property type="entry name" value="Acetyltransf_1"/>
    <property type="match status" value="1"/>
</dbReference>
<dbReference type="Proteomes" id="UP001056035">
    <property type="component" value="Chromosome"/>
</dbReference>
<dbReference type="InterPro" id="IPR016181">
    <property type="entry name" value="Acyl_CoA_acyltransferase"/>
</dbReference>
<sequence length="164" mass="17886">MSAAQPRIRDITPADKAALRRLHARLSDESRYRRFHSAKTELTRGDLKYLTEIDGHDHVALVAEDPARPGELLGVVRAVRSGAGSREAEIAIVVRDDLQMHGLGAVLVDALRRRVDCEGVGALVAEVQGDNHRALRFFQGQGARQRQGGSGGGVWSLELPVRLP</sequence>
<dbReference type="RefSeq" id="WP_254572387.1">
    <property type="nucleotide sequence ID" value="NZ_CP098502.1"/>
</dbReference>
<evidence type="ECO:0000313" key="2">
    <source>
        <dbReference type="EMBL" id="UTI65708.1"/>
    </source>
</evidence>
<protein>
    <submittedName>
        <fullName evidence="2">GNAT family N-acetyltransferase</fullName>
    </submittedName>
</protein>
<accession>A0ABY5DUM8</accession>
<proteinExistence type="predicted"/>
<reference evidence="2 3" key="1">
    <citation type="submission" date="2022-06" db="EMBL/GenBank/DDBJ databases">
        <title>Paraconexibacter antarcticus.</title>
        <authorList>
            <person name="Kim C.S."/>
        </authorList>
    </citation>
    <scope>NUCLEOTIDE SEQUENCE [LARGE SCALE GENOMIC DNA]</scope>
    <source>
        <strain evidence="2 3">02-257</strain>
    </source>
</reference>
<dbReference type="SUPFAM" id="SSF55729">
    <property type="entry name" value="Acyl-CoA N-acyltransferases (Nat)"/>
    <property type="match status" value="1"/>
</dbReference>
<gene>
    <name evidence="2" type="ORF">NBH00_05715</name>
</gene>
<dbReference type="InterPro" id="IPR000182">
    <property type="entry name" value="GNAT_dom"/>
</dbReference>